<reference evidence="1" key="1">
    <citation type="submission" date="2020-02" db="EMBL/GenBank/DDBJ databases">
        <title>Genome sequencing of the panga catfish, Pangasius djambal.</title>
        <authorList>
            <person name="Wen M."/>
            <person name="Zahm M."/>
            <person name="Roques C."/>
            <person name="Cabau C."/>
            <person name="Klopp C."/>
            <person name="Donnadieu C."/>
            <person name="Jouanno E."/>
            <person name="Avarre J.-C."/>
            <person name="Campet M."/>
            <person name="Ha T."/>
            <person name="Dugue R."/>
            <person name="Lampietro C."/>
            <person name="Louis A."/>
            <person name="Herpin A."/>
            <person name="Echchiki A."/>
            <person name="Berthelot C."/>
            <person name="Parey E."/>
            <person name="Roest-Crollius H."/>
            <person name="Braasch I."/>
            <person name="Postlethwait J.H."/>
            <person name="Bobe J."/>
            <person name="Montfort J."/>
            <person name="Bouchez O."/>
            <person name="Begum T."/>
            <person name="Schartl M."/>
            <person name="Gustiano R."/>
            <person name="Guiguen Y."/>
        </authorList>
    </citation>
    <scope>NUCLEOTIDE SEQUENCE</scope>
    <source>
        <strain evidence="1">Pdj_M5554</strain>
    </source>
</reference>
<gene>
    <name evidence="1" type="ORF">PDJAM_G00029760</name>
</gene>
<organism evidence="1 2">
    <name type="scientific">Pangasius djambal</name>
    <dbReference type="NCBI Taxonomy" id="1691987"/>
    <lineage>
        <taxon>Eukaryota</taxon>
        <taxon>Metazoa</taxon>
        <taxon>Chordata</taxon>
        <taxon>Craniata</taxon>
        <taxon>Vertebrata</taxon>
        <taxon>Euteleostomi</taxon>
        <taxon>Actinopterygii</taxon>
        <taxon>Neopterygii</taxon>
        <taxon>Teleostei</taxon>
        <taxon>Ostariophysi</taxon>
        <taxon>Siluriformes</taxon>
        <taxon>Pangasiidae</taxon>
        <taxon>Pangasius</taxon>
    </lineage>
</organism>
<protein>
    <submittedName>
        <fullName evidence="1">Uncharacterized protein</fullName>
    </submittedName>
</protein>
<dbReference type="Proteomes" id="UP000830395">
    <property type="component" value="Chromosome 11"/>
</dbReference>
<comment type="caution">
    <text evidence="1">The sequence shown here is derived from an EMBL/GenBank/DDBJ whole genome shotgun (WGS) entry which is preliminary data.</text>
</comment>
<name>A0ACC5YQI5_9TELE</name>
<accession>A0ACC5YQI5</accession>
<evidence type="ECO:0000313" key="1">
    <source>
        <dbReference type="EMBL" id="MCJ8737939.1"/>
    </source>
</evidence>
<evidence type="ECO:0000313" key="2">
    <source>
        <dbReference type="Proteomes" id="UP000830395"/>
    </source>
</evidence>
<sequence length="696" mass="79788">MYKAYYSHLENTYEEDNESLSSSFWTDQESEDQGECFVKDNSIETELGIYKQEINREEGRHVKDDSVDEQTGEKLQEGDDCKNKEDKQYYVKEQSKDEDSGKLRDEQVSQHDDSSVKTPGKENDEGKEKRKSCKSGTEDEESEDHIMEGCAGEEMSDIEHLMTENLCAEFGKPGNEEGRSKEEESDTDEEVEENNEEEQSKCFVNDKNMNRSSEEESESEDLESEEEIEYFASEFSQGVMKGDEPEGEKLVRDEEWKTCFVNQDDMREPVMNDVQTCTEGGQTYTQKQYPEERISFMAEELSNSNNKSAILVNVDSTDEAEWADQVYTKHRESNGSAEQIWKCSADPHETGVNAEDYHGSVCSLTASVLTSGYGTYKSDSPVDVTDDCSLYGLALDTEYPNALYTQDDPNLSWYRDHLSSDVAEQQIPSPSLNRGDWTPFDSFIASDSTVYNYTDRVPGTNGEDRLRSLTVCPEDCQTRSLSAESVNLPASEEKATSSLHLQVTRTNNRNVAFCSEDWEDIETFQPVSELEDRLQQLRVSAPHGRHELYSESEETSSYSDRHSSATEELPSAFQAYIKGMTRSRSENDIRPRPKSFIRPVMDHPHTRNVKKTDPVAKYFQYKQDWEMFKPPGEKRRKELHWAIKEQLAYQPPPPKPQRTYVPNAYVVPTEKKRSALRWEIRHDLANGIIPAKVTYM</sequence>
<keyword evidence="2" id="KW-1185">Reference proteome</keyword>
<dbReference type="EMBL" id="CM040985">
    <property type="protein sequence ID" value="MCJ8737939.1"/>
    <property type="molecule type" value="Genomic_DNA"/>
</dbReference>
<proteinExistence type="predicted"/>